<organism evidence="1 2">
    <name type="scientific">Acidiluteibacter ferrifornacis</name>
    <dbReference type="NCBI Taxonomy" id="2692424"/>
    <lineage>
        <taxon>Bacteria</taxon>
        <taxon>Pseudomonadati</taxon>
        <taxon>Bacteroidota</taxon>
        <taxon>Flavobacteriia</taxon>
        <taxon>Flavobacteriales</taxon>
        <taxon>Cryomorphaceae</taxon>
        <taxon>Acidiluteibacter</taxon>
    </lineage>
</organism>
<dbReference type="RefSeq" id="WP_160632305.1">
    <property type="nucleotide sequence ID" value="NZ_WWNE01000005.1"/>
</dbReference>
<name>A0A6N9NHM8_9FLAO</name>
<evidence type="ECO:0000313" key="1">
    <source>
        <dbReference type="EMBL" id="NBG65342.1"/>
    </source>
</evidence>
<comment type="caution">
    <text evidence="1">The sequence shown here is derived from an EMBL/GenBank/DDBJ whole genome shotgun (WGS) entry which is preliminary data.</text>
</comment>
<reference evidence="1 2" key="1">
    <citation type="submission" date="2019-12" db="EMBL/GenBank/DDBJ databases">
        <authorList>
            <person name="Zhao J."/>
        </authorList>
    </citation>
    <scope>NUCLEOTIDE SEQUENCE [LARGE SCALE GENOMIC DNA]</scope>
    <source>
        <strain evidence="1 2">S-15</strain>
    </source>
</reference>
<accession>A0A6N9NHM8</accession>
<dbReference type="AlphaFoldDB" id="A0A6N9NHM8"/>
<evidence type="ECO:0000313" key="2">
    <source>
        <dbReference type="Proteomes" id="UP000470771"/>
    </source>
</evidence>
<keyword evidence="2" id="KW-1185">Reference proteome</keyword>
<proteinExistence type="predicted"/>
<gene>
    <name evidence="1" type="ORF">GQN54_04400</name>
</gene>
<dbReference type="EMBL" id="WWNE01000005">
    <property type="protein sequence ID" value="NBG65342.1"/>
    <property type="molecule type" value="Genomic_DNA"/>
</dbReference>
<sequence length="47" mass="5579">MAKGKKEKVLQPKIKVKLDRNTIIYVKDEKALEIWLPRYPDLKIVPM</sequence>
<protein>
    <submittedName>
        <fullName evidence="1">Uncharacterized protein</fullName>
    </submittedName>
</protein>
<dbReference type="Proteomes" id="UP000470771">
    <property type="component" value="Unassembled WGS sequence"/>
</dbReference>